<proteinExistence type="predicted"/>
<sequence>MSLQIGKGSQIKGRWKLLVLVMTLLASVIFSSSTAMAAVVPVTLNQPKDIQFFKMDAGETEMLIADSGNNRVIRATTEGRVLATMEVPHLTAATMGSNGLIYAAESGAEAKVHIFNPDGTEHAPPIDIMSKFSLTAGTDENKQPYIKSMVLFTKNNSEQLAMFYSTYVVFMNAQQKMITLATIRLDSSGYGSSGGGYSENSNVILGDNNELWYTQTTGLVLNNLTNAFNSSDDYGDLAIDPDKKLLYVVNRNQIMRTSYEGVSYYNRPVLSPWLSSSDNYPIDISNSIAVGPGGEVYMADTVRNRVVIFNSDGTYNRLLSLIEITTPKPVTSPFSKTIKQGAPLVFSATDFVSNYADPENQPMTDIRIISLPDSGKLQLNDTDVVKDQVIPVTELERLSFIPSSVYTGMKTSFSWQAKNGSVFSSSADVTIALRIKGDANGDGVITPADALLVNKYIKGLITLPPSQIEALDMNDDGVLDAEDSALIMGIYLGIKS</sequence>
<dbReference type="Gene3D" id="1.10.1330.10">
    <property type="entry name" value="Dockerin domain"/>
    <property type="match status" value="1"/>
</dbReference>
<dbReference type="InterPro" id="IPR002105">
    <property type="entry name" value="Dockerin_1_rpt"/>
</dbReference>
<evidence type="ECO:0000313" key="3">
    <source>
        <dbReference type="EMBL" id="KAA8782945.1"/>
    </source>
</evidence>
<dbReference type="EMBL" id="RIAS01000001">
    <property type="protein sequence ID" value="KAA8782945.1"/>
    <property type="molecule type" value="Genomic_DNA"/>
</dbReference>
<dbReference type="RefSeq" id="WP_123062787.1">
    <property type="nucleotide sequence ID" value="NZ_RIAS01000001.1"/>
</dbReference>
<dbReference type="Gene3D" id="2.120.10.30">
    <property type="entry name" value="TolB, C-terminal domain"/>
    <property type="match status" value="1"/>
</dbReference>
<feature type="signal peptide" evidence="1">
    <location>
        <begin position="1"/>
        <end position="37"/>
    </location>
</feature>
<dbReference type="Proteomes" id="UP000323664">
    <property type="component" value="Unassembled WGS sequence"/>
</dbReference>
<comment type="caution">
    <text evidence="3">The sequence shown here is derived from an EMBL/GenBank/DDBJ whole genome shotgun (WGS) entry which is preliminary data.</text>
</comment>
<keyword evidence="1" id="KW-0732">Signal</keyword>
<dbReference type="SUPFAM" id="SSF63446">
    <property type="entry name" value="Type I dockerin domain"/>
    <property type="match status" value="1"/>
</dbReference>
<dbReference type="PROSITE" id="PS51766">
    <property type="entry name" value="DOCKERIN"/>
    <property type="match status" value="1"/>
</dbReference>
<feature type="chain" id="PRO_5024367149" description="Dockerin domain-containing protein" evidence="1">
    <location>
        <begin position="38"/>
        <end position="496"/>
    </location>
</feature>
<dbReference type="InterPro" id="IPR016134">
    <property type="entry name" value="Dockerin_dom"/>
</dbReference>
<evidence type="ECO:0000259" key="2">
    <source>
        <dbReference type="PROSITE" id="PS51766"/>
    </source>
</evidence>
<evidence type="ECO:0000256" key="1">
    <source>
        <dbReference type="SAM" id="SignalP"/>
    </source>
</evidence>
<gene>
    <name evidence="3" type="ORF">EC604_03675</name>
</gene>
<organism evidence="3 4">
    <name type="scientific">Paenibacillus amylolyticus</name>
    <dbReference type="NCBI Taxonomy" id="1451"/>
    <lineage>
        <taxon>Bacteria</taxon>
        <taxon>Bacillati</taxon>
        <taxon>Bacillota</taxon>
        <taxon>Bacilli</taxon>
        <taxon>Bacillales</taxon>
        <taxon>Paenibacillaceae</taxon>
        <taxon>Paenibacillus</taxon>
    </lineage>
</organism>
<dbReference type="InterPro" id="IPR036439">
    <property type="entry name" value="Dockerin_dom_sf"/>
</dbReference>
<dbReference type="OrthoDB" id="2489782at2"/>
<name>A0A5M9WMZ7_PAEAM</name>
<dbReference type="AlphaFoldDB" id="A0A5M9WMZ7"/>
<accession>A0A5M9WMZ7</accession>
<dbReference type="SUPFAM" id="SSF63829">
    <property type="entry name" value="Calcium-dependent phosphotriesterase"/>
    <property type="match status" value="1"/>
</dbReference>
<feature type="domain" description="Dockerin" evidence="2">
    <location>
        <begin position="432"/>
        <end position="496"/>
    </location>
</feature>
<dbReference type="Pfam" id="PF00404">
    <property type="entry name" value="Dockerin_1"/>
    <property type="match status" value="1"/>
</dbReference>
<dbReference type="GO" id="GO:0004553">
    <property type="term" value="F:hydrolase activity, hydrolyzing O-glycosyl compounds"/>
    <property type="evidence" value="ECO:0007669"/>
    <property type="project" value="InterPro"/>
</dbReference>
<dbReference type="CDD" id="cd14256">
    <property type="entry name" value="Dockerin_I"/>
    <property type="match status" value="1"/>
</dbReference>
<dbReference type="GO" id="GO:0000272">
    <property type="term" value="P:polysaccharide catabolic process"/>
    <property type="evidence" value="ECO:0007669"/>
    <property type="project" value="InterPro"/>
</dbReference>
<dbReference type="InterPro" id="IPR011042">
    <property type="entry name" value="6-blade_b-propeller_TolB-like"/>
</dbReference>
<reference evidence="3 4" key="1">
    <citation type="journal article" date="2019" name="J. Ind. Microbiol. Biotechnol.">
        <title>Paenibacillus amylolyticus 27C64 has a diverse set of carbohydrate-active enzymes and complete pectin deconstruction system.</title>
        <authorList>
            <person name="Keggi C."/>
            <person name="Doran-Peterson J."/>
        </authorList>
    </citation>
    <scope>NUCLEOTIDE SEQUENCE [LARGE SCALE GENOMIC DNA]</scope>
    <source>
        <strain evidence="3 4">27C64</strain>
    </source>
</reference>
<evidence type="ECO:0000313" key="4">
    <source>
        <dbReference type="Proteomes" id="UP000323664"/>
    </source>
</evidence>
<protein>
    <recommendedName>
        <fullName evidence="2">Dockerin domain-containing protein</fullName>
    </recommendedName>
</protein>